<dbReference type="Proteomes" id="UP000801492">
    <property type="component" value="Unassembled WGS sequence"/>
</dbReference>
<feature type="compositionally biased region" description="Basic residues" evidence="1">
    <location>
        <begin position="21"/>
        <end position="30"/>
    </location>
</feature>
<dbReference type="OrthoDB" id="10483701at2759"/>
<evidence type="ECO:0000313" key="2">
    <source>
        <dbReference type="EMBL" id="KAF2896578.1"/>
    </source>
</evidence>
<feature type="non-terminal residue" evidence="2">
    <location>
        <position position="1"/>
    </location>
</feature>
<proteinExistence type="predicted"/>
<keyword evidence="3" id="KW-1185">Reference proteome</keyword>
<reference evidence="2" key="1">
    <citation type="submission" date="2019-08" db="EMBL/GenBank/DDBJ databases">
        <title>The genome of the North American firefly Photinus pyralis.</title>
        <authorList>
            <consortium name="Photinus pyralis genome working group"/>
            <person name="Fallon T.R."/>
            <person name="Sander Lower S.E."/>
            <person name="Weng J.-K."/>
        </authorList>
    </citation>
    <scope>NUCLEOTIDE SEQUENCE</scope>
    <source>
        <strain evidence="2">TRF0915ILg1</strain>
        <tissue evidence="2">Whole body</tissue>
    </source>
</reference>
<comment type="caution">
    <text evidence="2">The sequence shown here is derived from an EMBL/GenBank/DDBJ whole genome shotgun (WGS) entry which is preliminary data.</text>
</comment>
<organism evidence="2 3">
    <name type="scientific">Ignelater luminosus</name>
    <name type="common">Cucubano</name>
    <name type="synonym">Pyrophorus luminosus</name>
    <dbReference type="NCBI Taxonomy" id="2038154"/>
    <lineage>
        <taxon>Eukaryota</taxon>
        <taxon>Metazoa</taxon>
        <taxon>Ecdysozoa</taxon>
        <taxon>Arthropoda</taxon>
        <taxon>Hexapoda</taxon>
        <taxon>Insecta</taxon>
        <taxon>Pterygota</taxon>
        <taxon>Neoptera</taxon>
        <taxon>Endopterygota</taxon>
        <taxon>Coleoptera</taxon>
        <taxon>Polyphaga</taxon>
        <taxon>Elateriformia</taxon>
        <taxon>Elateroidea</taxon>
        <taxon>Elateridae</taxon>
        <taxon>Agrypninae</taxon>
        <taxon>Pyrophorini</taxon>
        <taxon>Ignelater</taxon>
    </lineage>
</organism>
<evidence type="ECO:0000256" key="1">
    <source>
        <dbReference type="SAM" id="MobiDB-lite"/>
    </source>
</evidence>
<sequence length="221" mass="26132">MMDIASTSTSIQIHETEQHERPKRYSLPHRRRDSNPVAVHFRSIDFNNKEEERRVRNNYIFKTFGPRKTRSQKAFVEALGKTGKFNVRLLTFYLFVVWYMIAVDLHEISIITRNSIIVRCKIPELENCLSFMEILDVSVRDKTPSYQDDISTQYCKYKIHNYEKLVIYVGCDYLRMKKVLSPRKGKEETAACSEFVVHEQTVPKMIFTERNTHVVSLREDV</sequence>
<protein>
    <submittedName>
        <fullName evidence="2">Uncharacterized protein</fullName>
    </submittedName>
</protein>
<feature type="region of interest" description="Disordered" evidence="1">
    <location>
        <begin position="1"/>
        <end position="30"/>
    </location>
</feature>
<dbReference type="EMBL" id="VTPC01004933">
    <property type="protein sequence ID" value="KAF2896578.1"/>
    <property type="molecule type" value="Genomic_DNA"/>
</dbReference>
<dbReference type="AlphaFoldDB" id="A0A8K0GFT9"/>
<feature type="compositionally biased region" description="Polar residues" evidence="1">
    <location>
        <begin position="1"/>
        <end position="13"/>
    </location>
</feature>
<name>A0A8K0GFT9_IGNLU</name>
<evidence type="ECO:0000313" key="3">
    <source>
        <dbReference type="Proteomes" id="UP000801492"/>
    </source>
</evidence>
<gene>
    <name evidence="2" type="ORF">ILUMI_09597</name>
</gene>
<accession>A0A8K0GFT9</accession>